<organism evidence="1 2">
    <name type="scientific">Echinops telfairi</name>
    <name type="common">Lesser hedgehog tenrec</name>
    <dbReference type="NCBI Taxonomy" id="9371"/>
    <lineage>
        <taxon>Eukaryota</taxon>
        <taxon>Metazoa</taxon>
        <taxon>Chordata</taxon>
        <taxon>Craniata</taxon>
        <taxon>Vertebrata</taxon>
        <taxon>Euteleostomi</taxon>
        <taxon>Mammalia</taxon>
        <taxon>Eutheria</taxon>
        <taxon>Afrotheria</taxon>
        <taxon>Tenrecidae</taxon>
        <taxon>Tenrecinae</taxon>
        <taxon>Echinops</taxon>
    </lineage>
</organism>
<gene>
    <name evidence="2" type="primary">CUNH4orf36</name>
</gene>
<reference evidence="2" key="1">
    <citation type="submission" date="2025-08" db="UniProtKB">
        <authorList>
            <consortium name="RefSeq"/>
        </authorList>
    </citation>
    <scope>IDENTIFICATION</scope>
</reference>
<evidence type="ECO:0000313" key="1">
    <source>
        <dbReference type="Proteomes" id="UP000694863"/>
    </source>
</evidence>
<protein>
    <submittedName>
        <fullName evidence="2">Uncharacterized protein C4orf36 homolog</fullName>
    </submittedName>
</protein>
<proteinExistence type="predicted"/>
<name>A0AC55CMJ9_ECHTE</name>
<evidence type="ECO:0000313" key="2">
    <source>
        <dbReference type="RefSeq" id="XP_045140216.1"/>
    </source>
</evidence>
<sequence>MAYGLPRKNTVKTLLGHSCFDVQEHWDLALLTKTWYTNLANIRLPFLEEIAFGNSVHLKPCTTSKKSMLPSVENIQMERKYEMERLEDLKHQKNRAQEIPCALRGRPVGLRRPLPPK</sequence>
<dbReference type="RefSeq" id="XP_045140216.1">
    <property type="nucleotide sequence ID" value="XM_045284281.1"/>
</dbReference>
<keyword evidence="1" id="KW-1185">Reference proteome</keyword>
<accession>A0AC55CMJ9</accession>
<dbReference type="Proteomes" id="UP000694863">
    <property type="component" value="Unplaced"/>
</dbReference>